<evidence type="ECO:0000313" key="3">
    <source>
        <dbReference type="Proteomes" id="UP001595829"/>
    </source>
</evidence>
<dbReference type="Proteomes" id="UP001595829">
    <property type="component" value="Unassembled WGS sequence"/>
</dbReference>
<dbReference type="SUPFAM" id="SSF110296">
    <property type="entry name" value="Oligoxyloglucan reducing end-specific cellobiohydrolase"/>
    <property type="match status" value="1"/>
</dbReference>
<gene>
    <name evidence="2" type="ORF">ACFPM3_07505</name>
</gene>
<keyword evidence="3" id="KW-1185">Reference proteome</keyword>
<evidence type="ECO:0000313" key="2">
    <source>
        <dbReference type="EMBL" id="MFC5021980.1"/>
    </source>
</evidence>
<accession>A0ABV9XCH0</accession>
<dbReference type="InterPro" id="IPR036278">
    <property type="entry name" value="Sialidase_sf"/>
</dbReference>
<feature type="chain" id="PRO_5046752959" evidence="1">
    <location>
        <begin position="27"/>
        <end position="474"/>
    </location>
</feature>
<feature type="signal peptide" evidence="1">
    <location>
        <begin position="1"/>
        <end position="26"/>
    </location>
</feature>
<name>A0ABV9XCH0_9ACTN</name>
<dbReference type="Pfam" id="PF15892">
    <property type="entry name" value="BNR_4"/>
    <property type="match status" value="1"/>
</dbReference>
<protein>
    <submittedName>
        <fullName evidence="2">BNR repeat-containing protein</fullName>
    </submittedName>
</protein>
<organism evidence="2 3">
    <name type="scientific">Streptomyces coeruleoprunus</name>
    <dbReference type="NCBI Taxonomy" id="285563"/>
    <lineage>
        <taxon>Bacteria</taxon>
        <taxon>Bacillati</taxon>
        <taxon>Actinomycetota</taxon>
        <taxon>Actinomycetes</taxon>
        <taxon>Kitasatosporales</taxon>
        <taxon>Streptomycetaceae</taxon>
        <taxon>Streptomyces</taxon>
    </lineage>
</organism>
<dbReference type="SUPFAM" id="SSF50939">
    <property type="entry name" value="Sialidases"/>
    <property type="match status" value="1"/>
</dbReference>
<reference evidence="3" key="1">
    <citation type="journal article" date="2019" name="Int. J. Syst. Evol. Microbiol.">
        <title>The Global Catalogue of Microorganisms (GCM) 10K type strain sequencing project: providing services to taxonomists for standard genome sequencing and annotation.</title>
        <authorList>
            <consortium name="The Broad Institute Genomics Platform"/>
            <consortium name="The Broad Institute Genome Sequencing Center for Infectious Disease"/>
            <person name="Wu L."/>
            <person name="Ma J."/>
        </authorList>
    </citation>
    <scope>NUCLEOTIDE SEQUENCE [LARGE SCALE GENOMIC DNA]</scope>
    <source>
        <strain evidence="3">CGMCC 4.1648</strain>
    </source>
</reference>
<dbReference type="EMBL" id="JBHSJD010000005">
    <property type="protein sequence ID" value="MFC5021980.1"/>
    <property type="molecule type" value="Genomic_DNA"/>
</dbReference>
<proteinExistence type="predicted"/>
<comment type="caution">
    <text evidence="2">The sequence shown here is derived from an EMBL/GenBank/DDBJ whole genome shotgun (WGS) entry which is preliminary data.</text>
</comment>
<dbReference type="RefSeq" id="WP_345687460.1">
    <property type="nucleotide sequence ID" value="NZ_BAABIT010000001.1"/>
</dbReference>
<evidence type="ECO:0000256" key="1">
    <source>
        <dbReference type="SAM" id="SignalP"/>
    </source>
</evidence>
<sequence length="474" mass="51330">MRRPLAAAATATALLATLALTGTANAADPAPAVSRIGDTRLDSQALYFVSYNGLVNNNSFQKNGLLTYKGYQYAAWYTADRSAVVARRPLGATTWQTVKLAHTLRYDDSHNVISMGVSRIDGRLHLNMDSHSDAFFYVKSNAGLLDNPGGRAWTASEFGAVQTTLDGLALTSQFTYPQFVATPEGRLQLSYRVAVSGNGRNALAEYDGTRWTALGEWTASTGTYTSEHGSSTARNMYLHGIDYSADGTLHAFFTWREQNGAVMCNGGGITNHDTGYVRSTDRGRTWRNAAGTVVGTTGGADRVSVNDTGLVVDPLNPDHSLMNQESQATDSASRPHALISYVPGRFGQCTTNYVGDRTANGRVFHVRKDLTTGAWRKTEIPVPLNSSQRTKLVLDKYDNAYAIMPYGRIAGASKASNYTDWKVLFDGSGLNAFGEVVVDETRVAQDNVLSIMYQQKSSGTTPSPIHVVDFALPQ</sequence>
<keyword evidence="1" id="KW-0732">Signal</keyword>